<dbReference type="AlphaFoldDB" id="A0A7E4ZTI2"/>
<evidence type="ECO:0000313" key="2">
    <source>
        <dbReference type="WBParaSite" id="Pan_g16351.t1"/>
    </source>
</evidence>
<reference evidence="1" key="1">
    <citation type="journal article" date="2013" name="Genetics">
        <title>The draft genome and transcriptome of Panagrellus redivivus are shaped by the harsh demands of a free-living lifestyle.</title>
        <authorList>
            <person name="Srinivasan J."/>
            <person name="Dillman A.R."/>
            <person name="Macchietto M.G."/>
            <person name="Heikkinen L."/>
            <person name="Lakso M."/>
            <person name="Fracchia K.M."/>
            <person name="Antoshechkin I."/>
            <person name="Mortazavi A."/>
            <person name="Wong G."/>
            <person name="Sternberg P.W."/>
        </authorList>
    </citation>
    <scope>NUCLEOTIDE SEQUENCE [LARGE SCALE GENOMIC DNA]</scope>
    <source>
        <strain evidence="1">MT8872</strain>
    </source>
</reference>
<dbReference type="Proteomes" id="UP000492821">
    <property type="component" value="Unassembled WGS sequence"/>
</dbReference>
<reference evidence="2" key="2">
    <citation type="submission" date="2020-10" db="UniProtKB">
        <authorList>
            <consortium name="WormBaseParasite"/>
        </authorList>
    </citation>
    <scope>IDENTIFICATION</scope>
</reference>
<dbReference type="WBParaSite" id="Pan_g16351.t1">
    <property type="protein sequence ID" value="Pan_g16351.t1"/>
    <property type="gene ID" value="Pan_g16351"/>
</dbReference>
<accession>A0A7E4ZTI2</accession>
<sequence length="226" mass="26907">MFKYIYSILYHYISPVIVFLKREKLPFEDLPYGYKKRLSALISISALDSFREICPEATELASHRPFVYDQLFITDDDALFKLGSEKARFFRWFRIYYKKVRYLVDGHISFYPTWHSVLSVDDGINKNGKIYVTDTLVLQCLRVESYDKIIPRITGSYTRLVLCGNITWVQAKLLIHPEVQHIKIYGHLIIYDEEYDDFVEFVRQHVRSSHSTFFVRGNYYVDLMLH</sequence>
<organism evidence="1 2">
    <name type="scientific">Panagrellus redivivus</name>
    <name type="common">Microworm</name>
    <dbReference type="NCBI Taxonomy" id="6233"/>
    <lineage>
        <taxon>Eukaryota</taxon>
        <taxon>Metazoa</taxon>
        <taxon>Ecdysozoa</taxon>
        <taxon>Nematoda</taxon>
        <taxon>Chromadorea</taxon>
        <taxon>Rhabditida</taxon>
        <taxon>Tylenchina</taxon>
        <taxon>Panagrolaimomorpha</taxon>
        <taxon>Panagrolaimoidea</taxon>
        <taxon>Panagrolaimidae</taxon>
        <taxon>Panagrellus</taxon>
    </lineage>
</organism>
<proteinExistence type="predicted"/>
<protein>
    <submittedName>
        <fullName evidence="2">DUF2313 domain-containing protein</fullName>
    </submittedName>
</protein>
<evidence type="ECO:0000313" key="1">
    <source>
        <dbReference type="Proteomes" id="UP000492821"/>
    </source>
</evidence>
<keyword evidence="1" id="KW-1185">Reference proteome</keyword>
<name>A0A7E4ZTI2_PANRE</name>